<reference evidence="4" key="1">
    <citation type="submission" date="2019-08" db="EMBL/GenBank/DDBJ databases">
        <authorList>
            <person name="Kucharzyk K."/>
            <person name="Murdoch R.W."/>
            <person name="Higgins S."/>
            <person name="Loffler F."/>
        </authorList>
    </citation>
    <scope>NUCLEOTIDE SEQUENCE</scope>
</reference>
<dbReference type="AlphaFoldDB" id="A0A644Y9B7"/>
<dbReference type="Pfam" id="PF13203">
    <property type="entry name" value="DUF2201_N"/>
    <property type="match status" value="1"/>
</dbReference>
<dbReference type="PANTHER" id="PTHR38730:SF1">
    <property type="entry name" value="SLL7028 PROTEIN"/>
    <property type="match status" value="1"/>
</dbReference>
<feature type="region of interest" description="Disordered" evidence="1">
    <location>
        <begin position="194"/>
        <end position="218"/>
    </location>
</feature>
<feature type="domain" description="VWA-like" evidence="2">
    <location>
        <begin position="315"/>
        <end position="454"/>
    </location>
</feature>
<dbReference type="CDD" id="cd00198">
    <property type="entry name" value="vWFA"/>
    <property type="match status" value="1"/>
</dbReference>
<evidence type="ECO:0008006" key="5">
    <source>
        <dbReference type="Google" id="ProtNLM"/>
    </source>
</evidence>
<dbReference type="PANTHER" id="PTHR38730">
    <property type="entry name" value="SLL7028 PROTEIN"/>
    <property type="match status" value="1"/>
</dbReference>
<evidence type="ECO:0000259" key="2">
    <source>
        <dbReference type="Pfam" id="PF09967"/>
    </source>
</evidence>
<dbReference type="Gene3D" id="3.40.50.410">
    <property type="entry name" value="von Willebrand factor, type A domain"/>
    <property type="match status" value="1"/>
</dbReference>
<evidence type="ECO:0000313" key="4">
    <source>
        <dbReference type="EMBL" id="MPM23163.1"/>
    </source>
</evidence>
<accession>A0A644Y9B7</accession>
<dbReference type="SUPFAM" id="SSF53300">
    <property type="entry name" value="vWA-like"/>
    <property type="match status" value="1"/>
</dbReference>
<sequence>MDENIEKMNKMDKLARDVLCLSRNTLLVNLRFLDMALSQFELVSVRESTLLTDGQHIFYNPKHVLSCYKSEKEIPVRDFLHIVMHCVFRHMYMDPSLNRTYWDLACDIAVENVITELGLKSVTASREKEQQLYIDAIKKDLKQVTAEKIYSYLRQTQPDEAIIAEIRGLFYADNHETWYMTSAEINAMLGLTGESSGRNEDGNGNSKDGGGSASRNTTAKAWREIGEKMQMDLETFSKQQGDKAGSLMQSLTAVNREKYDYTAFLRKFATLGEVMKINDDEFDYIFYTYGLRLYEKMPLIEPLEYKEVKRIKEFVIAIDTSGSTSGELVQKFVQKTYNILKSTESFFSKINLHIIQCDAEIQEHTKITNQEEFDRYLSTMKIHGLGGTDFRPVFQKVDELIHDKEFQNLKGLICFTDGYGEFPAKKPDYDTAFVFIDDDYNTPAVPPWAIKLVLQKDEL</sequence>
<protein>
    <recommendedName>
        <fullName evidence="5">VWA-like domain-containing protein</fullName>
    </recommendedName>
</protein>
<comment type="caution">
    <text evidence="4">The sequence shown here is derived from an EMBL/GenBank/DDBJ whole genome shotgun (WGS) entry which is preliminary data.</text>
</comment>
<feature type="domain" description="Putative metallopeptidase" evidence="3">
    <location>
        <begin position="48"/>
        <end position="270"/>
    </location>
</feature>
<evidence type="ECO:0000259" key="3">
    <source>
        <dbReference type="Pfam" id="PF13203"/>
    </source>
</evidence>
<evidence type="ECO:0000256" key="1">
    <source>
        <dbReference type="SAM" id="MobiDB-lite"/>
    </source>
</evidence>
<proteinExistence type="predicted"/>
<dbReference type="Pfam" id="PF09967">
    <property type="entry name" value="DUF2201"/>
    <property type="match status" value="1"/>
</dbReference>
<dbReference type="InterPro" id="IPR018698">
    <property type="entry name" value="VWA-like_dom"/>
</dbReference>
<name>A0A644Y9B7_9ZZZZ</name>
<dbReference type="InterPro" id="IPR025154">
    <property type="entry name" value="Put_metallopeptidase_dom"/>
</dbReference>
<organism evidence="4">
    <name type="scientific">bioreactor metagenome</name>
    <dbReference type="NCBI Taxonomy" id="1076179"/>
    <lineage>
        <taxon>unclassified sequences</taxon>
        <taxon>metagenomes</taxon>
        <taxon>ecological metagenomes</taxon>
    </lineage>
</organism>
<gene>
    <name evidence="4" type="ORF">SDC9_69627</name>
</gene>
<dbReference type="EMBL" id="VSSQ01003968">
    <property type="protein sequence ID" value="MPM23163.1"/>
    <property type="molecule type" value="Genomic_DNA"/>
</dbReference>
<dbReference type="InterPro" id="IPR036465">
    <property type="entry name" value="vWFA_dom_sf"/>
</dbReference>